<dbReference type="InterPro" id="IPR027413">
    <property type="entry name" value="GROEL-like_equatorial_sf"/>
</dbReference>
<keyword evidence="5" id="KW-0143">Chaperone</keyword>
<comment type="subunit">
    <text evidence="8">Forms a cylinder of 14 subunits composed of two heptameric rings stacked back-to-back. Interacts with the co-chaperonin GroES.</text>
</comment>
<evidence type="ECO:0000313" key="9">
    <source>
        <dbReference type="EMBL" id="RJF78910.1"/>
    </source>
</evidence>
<gene>
    <name evidence="9" type="ORF">D4Q52_01820</name>
</gene>
<dbReference type="GO" id="GO:0140662">
    <property type="term" value="F:ATP-dependent protein folding chaperone"/>
    <property type="evidence" value="ECO:0007669"/>
    <property type="project" value="InterPro"/>
</dbReference>
<comment type="caution">
    <text evidence="9">The sequence shown here is derived from an EMBL/GenBank/DDBJ whole genome shotgun (WGS) entry which is preliminary data.</text>
</comment>
<dbReference type="GO" id="GO:0042026">
    <property type="term" value="P:protein refolding"/>
    <property type="evidence" value="ECO:0007669"/>
    <property type="project" value="InterPro"/>
</dbReference>
<dbReference type="Gene3D" id="1.10.560.10">
    <property type="entry name" value="GroEL-like equatorial domain"/>
    <property type="match status" value="1"/>
</dbReference>
<dbReference type="AlphaFoldDB" id="A0A418VRD9"/>
<keyword evidence="6" id="KW-0413">Isomerase</keyword>
<evidence type="ECO:0000256" key="8">
    <source>
        <dbReference type="RuleBase" id="RU000419"/>
    </source>
</evidence>
<sequence>MRGRSIVQGDQARAILAASLAQAARAVAASLGPSGRAVIWDRGANSVEAIHSGSAIARVVAEQAGAWSIAPRILDRVLSDVARDFQDGTARTACICEAIYAAGVQASAHGVPSGALADALLDLLPELDELLQRQSCARPTDALLAEAACHDAELAEQIAALDAAGSALGVVDVCETDRRGVTTTSTSGFVIDVQPYAVGFAPTEQVPITMQRVSVLVVNDIVDGFGPFARVLEQFVEKNRSLLIVARGFGDEARATLLANRKGLGLHLLGLVPEDVSTRAAGVLEDLAIVSGATLIDDRVGTSLAELRPAMLGQAQSVRWSAGRAILTGTMGAPDVIAQHRDALLKEAERQRYLELDRDHLLRRAARMAGEWAEIHVGPCSGVSAADRTIQAKAALSAMKQASLTGVVAGGGVALARVAAALEQQRRDRRTNDASHFAIRAVVAGCRSVIDRIASNAGDDGRKAVALASAPAREAAAFDAASGRVVPLRDWAIVDPLSTTQSILRRAVSAAATMLRVETLVCT</sequence>
<keyword evidence="2" id="KW-0963">Cytoplasm</keyword>
<evidence type="ECO:0000256" key="3">
    <source>
        <dbReference type="ARBA" id="ARBA00022741"/>
    </source>
</evidence>
<dbReference type="GO" id="GO:0005524">
    <property type="term" value="F:ATP binding"/>
    <property type="evidence" value="ECO:0007669"/>
    <property type="project" value="UniProtKB-KW"/>
</dbReference>
<evidence type="ECO:0000256" key="6">
    <source>
        <dbReference type="ARBA" id="ARBA00023235"/>
    </source>
</evidence>
<evidence type="ECO:0000256" key="1">
    <source>
        <dbReference type="ARBA" id="ARBA00006607"/>
    </source>
</evidence>
<dbReference type="InterPro" id="IPR027410">
    <property type="entry name" value="TCP-1-like_intermed_sf"/>
</dbReference>
<dbReference type="Gene3D" id="3.50.7.10">
    <property type="entry name" value="GroEL"/>
    <property type="match status" value="1"/>
</dbReference>
<dbReference type="Proteomes" id="UP000285523">
    <property type="component" value="Unassembled WGS sequence"/>
</dbReference>
<reference evidence="9 10" key="1">
    <citation type="submission" date="2018-09" db="EMBL/GenBank/DDBJ databases">
        <title>Draft genome sequence of Rhodopseudomonas palustris 2.1.18.</title>
        <authorList>
            <person name="Robertson S.L."/>
            <person name="Meyer T.E."/>
            <person name="Kyndt J.A."/>
        </authorList>
    </citation>
    <scope>NUCLEOTIDE SEQUENCE [LARGE SCALE GENOMIC DNA]</scope>
    <source>
        <strain evidence="9 10">2.1.18</strain>
    </source>
</reference>
<name>A0A418VRD9_RHOPL</name>
<dbReference type="InterPro" id="IPR027409">
    <property type="entry name" value="GroEL-like_apical_dom_sf"/>
</dbReference>
<dbReference type="PRINTS" id="PR00298">
    <property type="entry name" value="CHAPERONIN60"/>
</dbReference>
<dbReference type="SUPFAM" id="SSF52029">
    <property type="entry name" value="GroEL apical domain-like"/>
    <property type="match status" value="1"/>
</dbReference>
<evidence type="ECO:0000313" key="10">
    <source>
        <dbReference type="Proteomes" id="UP000285523"/>
    </source>
</evidence>
<dbReference type="InterPro" id="IPR001844">
    <property type="entry name" value="Cpn60/GroEL"/>
</dbReference>
<accession>A0A418VRD9</accession>
<protein>
    <recommendedName>
        <fullName evidence="8">60 kDa chaperonin</fullName>
    </recommendedName>
</protein>
<dbReference type="OrthoDB" id="9131062at2"/>
<evidence type="ECO:0000256" key="5">
    <source>
        <dbReference type="ARBA" id="ARBA00023186"/>
    </source>
</evidence>
<dbReference type="InterPro" id="IPR002423">
    <property type="entry name" value="Cpn60/GroEL/TCP-1"/>
</dbReference>
<dbReference type="Pfam" id="PF00118">
    <property type="entry name" value="Cpn60_TCP1"/>
    <property type="match status" value="1"/>
</dbReference>
<comment type="similarity">
    <text evidence="1 7">Belongs to the chaperonin (HSP60) family.</text>
</comment>
<evidence type="ECO:0000256" key="4">
    <source>
        <dbReference type="ARBA" id="ARBA00022840"/>
    </source>
</evidence>
<keyword evidence="4" id="KW-0067">ATP-binding</keyword>
<dbReference type="PANTHER" id="PTHR45633">
    <property type="entry name" value="60 KDA HEAT SHOCK PROTEIN, MITOCHONDRIAL"/>
    <property type="match status" value="1"/>
</dbReference>
<dbReference type="SUPFAM" id="SSF48592">
    <property type="entry name" value="GroEL equatorial domain-like"/>
    <property type="match status" value="1"/>
</dbReference>
<evidence type="ECO:0000256" key="7">
    <source>
        <dbReference type="RuleBase" id="RU000418"/>
    </source>
</evidence>
<evidence type="ECO:0000256" key="2">
    <source>
        <dbReference type="ARBA" id="ARBA00022490"/>
    </source>
</evidence>
<comment type="function">
    <text evidence="8">Together with its co-chaperonin GroES, plays an essential role in assisting protein folding. The GroEL-GroES system forms a nano-cage that allows encapsulation of the non-native substrate proteins and provides a physical environment optimized to promote and accelerate protein folding.</text>
</comment>
<dbReference type="EMBL" id="QYYD01000001">
    <property type="protein sequence ID" value="RJF78910.1"/>
    <property type="molecule type" value="Genomic_DNA"/>
</dbReference>
<dbReference type="RefSeq" id="WP_119854802.1">
    <property type="nucleotide sequence ID" value="NZ_QYYD01000001.1"/>
</dbReference>
<proteinExistence type="inferred from homology"/>
<keyword evidence="3" id="KW-0547">Nucleotide-binding</keyword>
<dbReference type="Gene3D" id="3.30.260.10">
    <property type="entry name" value="TCP-1-like chaperonin intermediate domain"/>
    <property type="match status" value="1"/>
</dbReference>
<organism evidence="9 10">
    <name type="scientific">Rhodopseudomonas palustris</name>
    <dbReference type="NCBI Taxonomy" id="1076"/>
    <lineage>
        <taxon>Bacteria</taxon>
        <taxon>Pseudomonadati</taxon>
        <taxon>Pseudomonadota</taxon>
        <taxon>Alphaproteobacteria</taxon>
        <taxon>Hyphomicrobiales</taxon>
        <taxon>Nitrobacteraceae</taxon>
        <taxon>Rhodopseudomonas</taxon>
    </lineage>
</organism>
<dbReference type="GO" id="GO:0016853">
    <property type="term" value="F:isomerase activity"/>
    <property type="evidence" value="ECO:0007669"/>
    <property type="project" value="UniProtKB-KW"/>
</dbReference>